<dbReference type="Proteomes" id="UP001139347">
    <property type="component" value="Unassembled WGS sequence"/>
</dbReference>
<evidence type="ECO:0000313" key="2">
    <source>
        <dbReference type="Proteomes" id="UP001139347"/>
    </source>
</evidence>
<gene>
    <name evidence="1" type="ORF">MUG84_13505</name>
</gene>
<evidence type="ECO:0000313" key="1">
    <source>
        <dbReference type="EMBL" id="MCJ8012748.1"/>
    </source>
</evidence>
<keyword evidence="2" id="KW-1185">Reference proteome</keyword>
<protein>
    <submittedName>
        <fullName evidence="1">Uncharacterized protein</fullName>
    </submittedName>
</protein>
<organism evidence="1 2">
    <name type="scientific">Paenibacillus mangrovi</name>
    <dbReference type="NCBI Taxonomy" id="2931978"/>
    <lineage>
        <taxon>Bacteria</taxon>
        <taxon>Bacillati</taxon>
        <taxon>Bacillota</taxon>
        <taxon>Bacilli</taxon>
        <taxon>Bacillales</taxon>
        <taxon>Paenibacillaceae</taxon>
        <taxon>Paenibacillus</taxon>
    </lineage>
</organism>
<accession>A0A9X1WSE2</accession>
<name>A0A9X1WSE2_9BACL</name>
<proteinExistence type="predicted"/>
<dbReference type="AlphaFoldDB" id="A0A9X1WSE2"/>
<reference evidence="1" key="1">
    <citation type="submission" date="2022-04" db="EMBL/GenBank/DDBJ databases">
        <title>Paenibacillus mangrovi sp. nov., a novel endophytic bacterium isolated from bark of Kandelia candel.</title>
        <authorList>
            <person name="Tuo L."/>
        </authorList>
    </citation>
    <scope>NUCLEOTIDE SEQUENCE</scope>
    <source>
        <strain evidence="1">KQZ6P-2</strain>
    </source>
</reference>
<dbReference type="EMBL" id="JALIRP010000005">
    <property type="protein sequence ID" value="MCJ8012748.1"/>
    <property type="molecule type" value="Genomic_DNA"/>
</dbReference>
<sequence>MKSQLDNYLSELLDITEGILDLDLNDEESDGKLLEFQSEQIRIRDSINLILTDSHFTAANRETLEMCLIKEREIAEHLLQTKKTIEKGISKFIDGRRTRSSYNTESVYSMGFFIDSQR</sequence>
<comment type="caution">
    <text evidence="1">The sequence shown here is derived from an EMBL/GenBank/DDBJ whole genome shotgun (WGS) entry which is preliminary data.</text>
</comment>
<dbReference type="RefSeq" id="WP_244725575.1">
    <property type="nucleotide sequence ID" value="NZ_JALIRP010000005.1"/>
</dbReference>